<dbReference type="InterPro" id="IPR036869">
    <property type="entry name" value="J_dom_sf"/>
</dbReference>
<dbReference type="Gene3D" id="1.20.1280.20">
    <property type="entry name" value="HscB, C-terminal domain"/>
    <property type="match status" value="1"/>
</dbReference>
<dbReference type="CDD" id="cd06257">
    <property type="entry name" value="DnaJ"/>
    <property type="match status" value="1"/>
</dbReference>
<dbReference type="Proteomes" id="UP000013827">
    <property type="component" value="Unassembled WGS sequence"/>
</dbReference>
<dbReference type="GO" id="GO:0044571">
    <property type="term" value="P:[2Fe-2S] cluster assembly"/>
    <property type="evidence" value="ECO:0007669"/>
    <property type="project" value="InterPro"/>
</dbReference>
<dbReference type="PANTHER" id="PTHR14021">
    <property type="entry name" value="IRON-SULFUR CLUSTER CO-CHAPERONE PROTEIN HSCB"/>
    <property type="match status" value="1"/>
</dbReference>
<feature type="domain" description="J" evidence="3">
    <location>
        <begin position="27"/>
        <end position="101"/>
    </location>
</feature>
<evidence type="ECO:0000313" key="4">
    <source>
        <dbReference type="EnsemblProtists" id="EOD13342"/>
    </source>
</evidence>
<dbReference type="KEGG" id="ehx:EMIHUDRAFT_451310"/>
<accession>A0A0D3IQ07</accession>
<dbReference type="Pfam" id="PF07743">
    <property type="entry name" value="HSCB_C"/>
    <property type="match status" value="1"/>
</dbReference>
<dbReference type="Pfam" id="PF00226">
    <property type="entry name" value="DnaJ"/>
    <property type="match status" value="1"/>
</dbReference>
<dbReference type="GeneID" id="17263969"/>
<sequence length="196" mass="21817">MRVSLPRRGFLARLSRRWCSGTAVPRDCYAELDVPRAFAVDAAALRTTYRRLMAEHHPDRHTLGGEQEQQEAANRSARITHAYSTLVRPHRRAEHLLELLGAPLSDEAAGEVVLDDGFLAQVMEARFEIEDPDTSVARLGAMRESNSSAIDEVCDQLGAAFDSRDAGADLSEARLLTARLKYLQRIEEAVSERTDT</sequence>
<dbReference type="PaxDb" id="2903-EOD13342"/>
<dbReference type="SUPFAM" id="SSF46565">
    <property type="entry name" value="Chaperone J-domain"/>
    <property type="match status" value="1"/>
</dbReference>
<comment type="similarity">
    <text evidence="1">Belongs to the HscB family.</text>
</comment>
<dbReference type="Gene3D" id="1.10.287.110">
    <property type="entry name" value="DnaJ domain"/>
    <property type="match status" value="1"/>
</dbReference>
<dbReference type="OMA" id="LMFIERF"/>
<keyword evidence="2" id="KW-0143">Chaperone</keyword>
<proteinExistence type="inferred from homology"/>
<dbReference type="RefSeq" id="XP_005770190.1">
    <property type="nucleotide sequence ID" value="XM_005770133.1"/>
</dbReference>
<dbReference type="GO" id="GO:0005739">
    <property type="term" value="C:mitochondrion"/>
    <property type="evidence" value="ECO:0007669"/>
    <property type="project" value="TreeGrafter"/>
</dbReference>
<name>A0A0D3IQ07_EMIH1</name>
<dbReference type="SMART" id="SM00271">
    <property type="entry name" value="DnaJ"/>
    <property type="match status" value="1"/>
</dbReference>
<dbReference type="HOGENOM" id="CLU_068529_2_0_1"/>
<dbReference type="NCBIfam" id="TIGR00714">
    <property type="entry name" value="hscB"/>
    <property type="match status" value="1"/>
</dbReference>
<dbReference type="PANTHER" id="PTHR14021:SF15">
    <property type="entry name" value="IRON-SULFUR CLUSTER CO-CHAPERONE PROTEIN HSCB"/>
    <property type="match status" value="1"/>
</dbReference>
<dbReference type="KEGG" id="ehx:EMIHUDRAFT_459562"/>
<evidence type="ECO:0000256" key="1">
    <source>
        <dbReference type="ARBA" id="ARBA00010476"/>
    </source>
</evidence>
<dbReference type="InterPro" id="IPR036386">
    <property type="entry name" value="HscB_C_sf"/>
</dbReference>
<dbReference type="InterPro" id="IPR004640">
    <property type="entry name" value="HscB"/>
</dbReference>
<evidence type="ECO:0000256" key="2">
    <source>
        <dbReference type="ARBA" id="ARBA00023186"/>
    </source>
</evidence>
<dbReference type="GO" id="GO:0051087">
    <property type="term" value="F:protein-folding chaperone binding"/>
    <property type="evidence" value="ECO:0007669"/>
    <property type="project" value="InterPro"/>
</dbReference>
<dbReference type="PROSITE" id="PS50076">
    <property type="entry name" value="DNAJ_2"/>
    <property type="match status" value="1"/>
</dbReference>
<reference evidence="4" key="2">
    <citation type="submission" date="2024-10" db="UniProtKB">
        <authorList>
            <consortium name="EnsemblProtists"/>
        </authorList>
    </citation>
    <scope>IDENTIFICATION</scope>
</reference>
<dbReference type="InterPro" id="IPR009073">
    <property type="entry name" value="HscB_oligo_C"/>
</dbReference>
<evidence type="ECO:0000313" key="5">
    <source>
        <dbReference type="Proteomes" id="UP000013827"/>
    </source>
</evidence>
<dbReference type="RefSeq" id="XP_005765771.1">
    <property type="nucleotide sequence ID" value="XM_005765714.1"/>
</dbReference>
<dbReference type="EnsemblProtists" id="EOD17761">
    <property type="protein sequence ID" value="EOD17761"/>
    <property type="gene ID" value="EMIHUDRAFT_451310"/>
</dbReference>
<dbReference type="SUPFAM" id="SSF47144">
    <property type="entry name" value="HSC20 (HSCB), C-terminal oligomerisation domain"/>
    <property type="match status" value="1"/>
</dbReference>
<keyword evidence="5" id="KW-1185">Reference proteome</keyword>
<dbReference type="AlphaFoldDB" id="A0A0D3IQ07"/>
<dbReference type="InterPro" id="IPR001623">
    <property type="entry name" value="DnaJ_domain"/>
</dbReference>
<protein>
    <recommendedName>
        <fullName evidence="3">J domain-containing protein</fullName>
    </recommendedName>
</protein>
<reference evidence="5" key="1">
    <citation type="journal article" date="2013" name="Nature">
        <title>Pan genome of the phytoplankton Emiliania underpins its global distribution.</title>
        <authorList>
            <person name="Read B.A."/>
            <person name="Kegel J."/>
            <person name="Klute M.J."/>
            <person name="Kuo A."/>
            <person name="Lefebvre S.C."/>
            <person name="Maumus F."/>
            <person name="Mayer C."/>
            <person name="Miller J."/>
            <person name="Monier A."/>
            <person name="Salamov A."/>
            <person name="Young J."/>
            <person name="Aguilar M."/>
            <person name="Claverie J.M."/>
            <person name="Frickenhaus S."/>
            <person name="Gonzalez K."/>
            <person name="Herman E.K."/>
            <person name="Lin Y.C."/>
            <person name="Napier J."/>
            <person name="Ogata H."/>
            <person name="Sarno A.F."/>
            <person name="Shmutz J."/>
            <person name="Schroeder D."/>
            <person name="de Vargas C."/>
            <person name="Verret F."/>
            <person name="von Dassow P."/>
            <person name="Valentin K."/>
            <person name="Van de Peer Y."/>
            <person name="Wheeler G."/>
            <person name="Dacks J.B."/>
            <person name="Delwiche C.F."/>
            <person name="Dyhrman S.T."/>
            <person name="Glockner G."/>
            <person name="John U."/>
            <person name="Richards T."/>
            <person name="Worden A.Z."/>
            <person name="Zhang X."/>
            <person name="Grigoriev I.V."/>
            <person name="Allen A.E."/>
            <person name="Bidle K."/>
            <person name="Borodovsky M."/>
            <person name="Bowler C."/>
            <person name="Brownlee C."/>
            <person name="Cock J.M."/>
            <person name="Elias M."/>
            <person name="Gladyshev V.N."/>
            <person name="Groth M."/>
            <person name="Guda C."/>
            <person name="Hadaegh A."/>
            <person name="Iglesias-Rodriguez M.D."/>
            <person name="Jenkins J."/>
            <person name="Jones B.M."/>
            <person name="Lawson T."/>
            <person name="Leese F."/>
            <person name="Lindquist E."/>
            <person name="Lobanov A."/>
            <person name="Lomsadze A."/>
            <person name="Malik S.B."/>
            <person name="Marsh M.E."/>
            <person name="Mackinder L."/>
            <person name="Mock T."/>
            <person name="Mueller-Roeber B."/>
            <person name="Pagarete A."/>
            <person name="Parker M."/>
            <person name="Probert I."/>
            <person name="Quesneville H."/>
            <person name="Raines C."/>
            <person name="Rensing S.A."/>
            <person name="Riano-Pachon D.M."/>
            <person name="Richier S."/>
            <person name="Rokitta S."/>
            <person name="Shiraiwa Y."/>
            <person name="Soanes D.M."/>
            <person name="van der Giezen M."/>
            <person name="Wahlund T.M."/>
            <person name="Williams B."/>
            <person name="Wilson W."/>
            <person name="Wolfe G."/>
            <person name="Wurch L.L."/>
        </authorList>
    </citation>
    <scope>NUCLEOTIDE SEQUENCE</scope>
</reference>
<dbReference type="eggNOG" id="KOG3192">
    <property type="taxonomic scope" value="Eukaryota"/>
</dbReference>
<dbReference type="EnsemblProtists" id="EOD13342">
    <property type="protein sequence ID" value="EOD13342"/>
    <property type="gene ID" value="EMIHUDRAFT_459562"/>
</dbReference>
<dbReference type="GO" id="GO:0051259">
    <property type="term" value="P:protein complex oligomerization"/>
    <property type="evidence" value="ECO:0007669"/>
    <property type="project" value="InterPro"/>
</dbReference>
<organism evidence="4 5">
    <name type="scientific">Emiliania huxleyi (strain CCMP1516)</name>
    <dbReference type="NCBI Taxonomy" id="280463"/>
    <lineage>
        <taxon>Eukaryota</taxon>
        <taxon>Haptista</taxon>
        <taxon>Haptophyta</taxon>
        <taxon>Prymnesiophyceae</taxon>
        <taxon>Isochrysidales</taxon>
        <taxon>Noelaerhabdaceae</taxon>
        <taxon>Emiliania</taxon>
    </lineage>
</organism>
<dbReference type="GeneID" id="17259500"/>
<dbReference type="GO" id="GO:0001671">
    <property type="term" value="F:ATPase activator activity"/>
    <property type="evidence" value="ECO:0007669"/>
    <property type="project" value="InterPro"/>
</dbReference>
<evidence type="ECO:0000259" key="3">
    <source>
        <dbReference type="PROSITE" id="PS50076"/>
    </source>
</evidence>